<evidence type="ECO:0000313" key="1">
    <source>
        <dbReference type="EMBL" id="MPN17442.1"/>
    </source>
</evidence>
<dbReference type="SUPFAM" id="SSF48695">
    <property type="entry name" value="Multiheme cytochromes"/>
    <property type="match status" value="1"/>
</dbReference>
<sequence length="93" mass="10415">MERRKIVRRIITICLFAALIAVIILSQNHDFSNPHSGIPRETWISGAQGHGFVVNNNQDPANRCYPCHEKKGLGGEAYCQSCHEQSEVEVNLP</sequence>
<accession>A0A645FUW5</accession>
<reference evidence="1" key="1">
    <citation type="submission" date="2019-08" db="EMBL/GenBank/DDBJ databases">
        <authorList>
            <person name="Kucharzyk K."/>
            <person name="Murdoch R.W."/>
            <person name="Higgins S."/>
            <person name="Loffler F."/>
        </authorList>
    </citation>
    <scope>NUCLEOTIDE SEQUENCE</scope>
</reference>
<dbReference type="EMBL" id="VSSQ01064571">
    <property type="protein sequence ID" value="MPN17442.1"/>
    <property type="molecule type" value="Genomic_DNA"/>
</dbReference>
<gene>
    <name evidence="1" type="ORF">SDC9_164795</name>
</gene>
<name>A0A645FUW5_9ZZZZ</name>
<dbReference type="InterPro" id="IPR036280">
    <property type="entry name" value="Multihaem_cyt_sf"/>
</dbReference>
<organism evidence="1">
    <name type="scientific">bioreactor metagenome</name>
    <dbReference type="NCBI Taxonomy" id="1076179"/>
    <lineage>
        <taxon>unclassified sequences</taxon>
        <taxon>metagenomes</taxon>
        <taxon>ecological metagenomes</taxon>
    </lineage>
</organism>
<dbReference type="AlphaFoldDB" id="A0A645FUW5"/>
<comment type="caution">
    <text evidence="1">The sequence shown here is derived from an EMBL/GenBank/DDBJ whole genome shotgun (WGS) entry which is preliminary data.</text>
</comment>
<protein>
    <submittedName>
        <fullName evidence="1">Uncharacterized protein</fullName>
    </submittedName>
</protein>
<proteinExistence type="predicted"/>